<proteinExistence type="predicted"/>
<gene>
    <name evidence="2" type="ORF">BGZ95_011557</name>
</gene>
<evidence type="ECO:0000256" key="1">
    <source>
        <dbReference type="SAM" id="MobiDB-lite"/>
    </source>
</evidence>
<dbReference type="Proteomes" id="UP001194580">
    <property type="component" value="Unassembled WGS sequence"/>
</dbReference>
<evidence type="ECO:0000313" key="3">
    <source>
        <dbReference type="Proteomes" id="UP001194580"/>
    </source>
</evidence>
<protein>
    <submittedName>
        <fullName evidence="2">Uncharacterized protein</fullName>
    </submittedName>
</protein>
<keyword evidence="3" id="KW-1185">Reference proteome</keyword>
<comment type="caution">
    <text evidence="2">The sequence shown here is derived from an EMBL/GenBank/DDBJ whole genome shotgun (WGS) entry which is preliminary data.</text>
</comment>
<feature type="region of interest" description="Disordered" evidence="1">
    <location>
        <begin position="1"/>
        <end position="36"/>
    </location>
</feature>
<reference evidence="2" key="1">
    <citation type="journal article" date="2020" name="Fungal Divers.">
        <title>Resolving the Mortierellaceae phylogeny through synthesis of multi-gene phylogenetics and phylogenomics.</title>
        <authorList>
            <person name="Vandepol N."/>
            <person name="Liber J."/>
            <person name="Desiro A."/>
            <person name="Na H."/>
            <person name="Kennedy M."/>
            <person name="Barry K."/>
            <person name="Grigoriev I.V."/>
            <person name="Miller A.N."/>
            <person name="O'Donnell K."/>
            <person name="Stajich J.E."/>
            <person name="Bonito G."/>
        </authorList>
    </citation>
    <scope>NUCLEOTIDE SEQUENCE</scope>
    <source>
        <strain evidence="2">NRRL 28262</strain>
    </source>
</reference>
<accession>A0AAD4DA85</accession>
<dbReference type="AlphaFoldDB" id="A0AAD4DA85"/>
<evidence type="ECO:0000313" key="2">
    <source>
        <dbReference type="EMBL" id="KAG0272655.1"/>
    </source>
</evidence>
<organism evidence="2 3">
    <name type="scientific">Linnemannia exigua</name>
    <dbReference type="NCBI Taxonomy" id="604196"/>
    <lineage>
        <taxon>Eukaryota</taxon>
        <taxon>Fungi</taxon>
        <taxon>Fungi incertae sedis</taxon>
        <taxon>Mucoromycota</taxon>
        <taxon>Mortierellomycotina</taxon>
        <taxon>Mortierellomycetes</taxon>
        <taxon>Mortierellales</taxon>
        <taxon>Mortierellaceae</taxon>
        <taxon>Linnemannia</taxon>
    </lineage>
</organism>
<sequence length="135" mass="15156">MDIIYDGSDMAIQDEDVPNDDGNSCSDADDDTSSGDEIQAAWHISIPLVVLALQKSRAEKRAERRQLWQSERALESNTCEKKLLDLLHLLDVEAHTKKKEENTLSSTFRAQEQILNAFFLVVQGLNTVHAGQKCQ</sequence>
<dbReference type="EMBL" id="JAAAIL010000885">
    <property type="protein sequence ID" value="KAG0272655.1"/>
    <property type="molecule type" value="Genomic_DNA"/>
</dbReference>
<name>A0AAD4DA85_9FUNG</name>